<evidence type="ECO:0000313" key="2">
    <source>
        <dbReference type="EMBL" id="BAD36452.1"/>
    </source>
</evidence>
<sequence>MPRNCHWGMIRSVHVEGQDERPQSGLRTGSRNLRISMLKGIYMTTHVIGTYTWGNGGWRDDGHAQMQAVGERCGGAWRQSSEAVAGCGGVDGGRAPRQNAAAEQRSGAGLRAEPTAGEAVEEAALGRGAWGGRVEGGVVRVDVGEEGVGDGDVRCGRGRGGRAGGRRRRQCGRRAASGRT</sequence>
<reference evidence="3" key="1">
    <citation type="journal article" date="2005" name="Nature">
        <title>The map-based sequence of the rice genome.</title>
        <authorList>
            <consortium name="International rice genome sequencing project (IRGSP)"/>
            <person name="Matsumoto T."/>
            <person name="Wu J."/>
            <person name="Kanamori H."/>
            <person name="Katayose Y."/>
            <person name="Fujisawa M."/>
            <person name="Namiki N."/>
            <person name="Mizuno H."/>
            <person name="Yamamoto K."/>
            <person name="Antonio B.A."/>
            <person name="Baba T."/>
            <person name="Sakata K."/>
            <person name="Nagamura Y."/>
            <person name="Aoki H."/>
            <person name="Arikawa K."/>
            <person name="Arita K."/>
            <person name="Bito T."/>
            <person name="Chiden Y."/>
            <person name="Fujitsuka N."/>
            <person name="Fukunaka R."/>
            <person name="Hamada M."/>
            <person name="Harada C."/>
            <person name="Hayashi A."/>
            <person name="Hijishita S."/>
            <person name="Honda M."/>
            <person name="Hosokawa S."/>
            <person name="Ichikawa Y."/>
            <person name="Idonuma A."/>
            <person name="Iijima M."/>
            <person name="Ikeda M."/>
            <person name="Ikeno M."/>
            <person name="Ito K."/>
            <person name="Ito S."/>
            <person name="Ito T."/>
            <person name="Ito Y."/>
            <person name="Ito Y."/>
            <person name="Iwabuchi A."/>
            <person name="Kamiya K."/>
            <person name="Karasawa W."/>
            <person name="Kurita K."/>
            <person name="Katagiri S."/>
            <person name="Kikuta A."/>
            <person name="Kobayashi H."/>
            <person name="Kobayashi N."/>
            <person name="Machita K."/>
            <person name="Maehara T."/>
            <person name="Masukawa M."/>
            <person name="Mizubayashi T."/>
            <person name="Mukai Y."/>
            <person name="Nagasaki H."/>
            <person name="Nagata Y."/>
            <person name="Naito S."/>
            <person name="Nakashima M."/>
            <person name="Nakama Y."/>
            <person name="Nakamichi Y."/>
            <person name="Nakamura M."/>
            <person name="Meguro A."/>
            <person name="Negishi M."/>
            <person name="Ohta I."/>
            <person name="Ohta T."/>
            <person name="Okamoto M."/>
            <person name="Ono N."/>
            <person name="Saji S."/>
            <person name="Sakaguchi M."/>
            <person name="Sakai K."/>
            <person name="Shibata M."/>
            <person name="Shimokawa T."/>
            <person name="Song J."/>
            <person name="Takazaki Y."/>
            <person name="Terasawa K."/>
            <person name="Tsugane M."/>
            <person name="Tsuji K."/>
            <person name="Ueda S."/>
            <person name="Waki K."/>
            <person name="Yamagata H."/>
            <person name="Yamamoto M."/>
            <person name="Yamamoto S."/>
            <person name="Yamane H."/>
            <person name="Yoshiki S."/>
            <person name="Yoshihara R."/>
            <person name="Yukawa K."/>
            <person name="Zhong H."/>
            <person name="Yano M."/>
            <person name="Yuan Q."/>
            <person name="Ouyang S."/>
            <person name="Liu J."/>
            <person name="Jones K.M."/>
            <person name="Gansberger K."/>
            <person name="Moffat K."/>
            <person name="Hill J."/>
            <person name="Bera J."/>
            <person name="Fadrosh D."/>
            <person name="Jin S."/>
            <person name="Johri S."/>
            <person name="Kim M."/>
            <person name="Overton L."/>
            <person name="Reardon M."/>
            <person name="Tsitrin T."/>
            <person name="Vuong H."/>
            <person name="Weaver B."/>
            <person name="Ciecko A."/>
            <person name="Tallon L."/>
            <person name="Jackson J."/>
            <person name="Pai G."/>
            <person name="Aken S.V."/>
            <person name="Utterback T."/>
            <person name="Reidmuller S."/>
            <person name="Feldblyum T."/>
            <person name="Hsiao J."/>
            <person name="Zismann V."/>
            <person name="Iobst S."/>
            <person name="de Vazeille A.R."/>
            <person name="Buell C.R."/>
            <person name="Ying K."/>
            <person name="Li Y."/>
            <person name="Lu T."/>
            <person name="Huang Y."/>
            <person name="Zhao Q."/>
            <person name="Feng Q."/>
            <person name="Zhang L."/>
            <person name="Zhu J."/>
            <person name="Weng Q."/>
            <person name="Mu J."/>
            <person name="Lu Y."/>
            <person name="Fan D."/>
            <person name="Liu Y."/>
            <person name="Guan J."/>
            <person name="Zhang Y."/>
            <person name="Yu S."/>
            <person name="Liu X."/>
            <person name="Zhang Y."/>
            <person name="Hong G."/>
            <person name="Han B."/>
            <person name="Choisne N."/>
            <person name="Demange N."/>
            <person name="Orjeda G."/>
            <person name="Samain S."/>
            <person name="Cattolico L."/>
            <person name="Pelletier E."/>
            <person name="Couloux A."/>
            <person name="Segurens B."/>
            <person name="Wincker P."/>
            <person name="D'Hont A."/>
            <person name="Scarpelli C."/>
            <person name="Weissenbach J."/>
            <person name="Salanoubat M."/>
            <person name="Quetier F."/>
            <person name="Yu Y."/>
            <person name="Kim H.R."/>
            <person name="Rambo T."/>
            <person name="Currie J."/>
            <person name="Collura K."/>
            <person name="Luo M."/>
            <person name="Yang T."/>
            <person name="Ammiraju J.S.S."/>
            <person name="Engler F."/>
            <person name="Soderlund C."/>
            <person name="Wing R.A."/>
            <person name="Palmer L.E."/>
            <person name="de la Bastide M."/>
            <person name="Spiegel L."/>
            <person name="Nascimento L."/>
            <person name="Zutavern T."/>
            <person name="O'Shaughnessy A."/>
            <person name="Dike S."/>
            <person name="Dedhia N."/>
            <person name="Preston R."/>
            <person name="Balija V."/>
            <person name="McCombie W.R."/>
            <person name="Chow T."/>
            <person name="Chen H."/>
            <person name="Chung M."/>
            <person name="Chen C."/>
            <person name="Shaw J."/>
            <person name="Wu H."/>
            <person name="Hsiao K."/>
            <person name="Chao Y."/>
            <person name="Chu M."/>
            <person name="Cheng C."/>
            <person name="Hour A."/>
            <person name="Lee P."/>
            <person name="Lin S."/>
            <person name="Lin Y."/>
            <person name="Liou J."/>
            <person name="Liu S."/>
            <person name="Hsing Y."/>
            <person name="Raghuvanshi S."/>
            <person name="Mohanty A."/>
            <person name="Bharti A.K."/>
            <person name="Gaur A."/>
            <person name="Gupta V."/>
            <person name="Kumar D."/>
            <person name="Ravi V."/>
            <person name="Vij S."/>
            <person name="Kapur A."/>
            <person name="Khurana P."/>
            <person name="Khurana P."/>
            <person name="Khurana J.P."/>
            <person name="Tyagi A.K."/>
            <person name="Gaikwad K."/>
            <person name="Singh A."/>
            <person name="Dalal V."/>
            <person name="Srivastava S."/>
            <person name="Dixit A."/>
            <person name="Pal A.K."/>
            <person name="Ghazi I.A."/>
            <person name="Yadav M."/>
            <person name="Pandit A."/>
            <person name="Bhargava A."/>
            <person name="Sureshbabu K."/>
            <person name="Batra K."/>
            <person name="Sharma T.R."/>
            <person name="Mohapatra T."/>
            <person name="Singh N.K."/>
            <person name="Messing J."/>
            <person name="Nelson A.B."/>
            <person name="Fuks G."/>
            <person name="Kavchok S."/>
            <person name="Keizer G."/>
            <person name="Linton E."/>
            <person name="Llaca V."/>
            <person name="Song R."/>
            <person name="Tanyolac B."/>
            <person name="Young S."/>
            <person name="Ho-Il K."/>
            <person name="Hahn J.H."/>
            <person name="Sangsakoo G."/>
            <person name="Vanavichit A."/>
            <person name="de Mattos Luiz.A.T."/>
            <person name="Zimmer P.D."/>
            <person name="Malone G."/>
            <person name="Dellagostin O."/>
            <person name="de Oliveira A.C."/>
            <person name="Bevan M."/>
            <person name="Bancroft I."/>
            <person name="Minx P."/>
            <person name="Cordum H."/>
            <person name="Wilson R."/>
            <person name="Cheng Z."/>
            <person name="Jin W."/>
            <person name="Jiang J."/>
            <person name="Leong S.A."/>
            <person name="Iwama H."/>
            <person name="Gojobori T."/>
            <person name="Itoh T."/>
            <person name="Niimura Y."/>
            <person name="Fujii Y."/>
            <person name="Habara T."/>
            <person name="Sakai H."/>
            <person name="Sato Y."/>
            <person name="Wilson G."/>
            <person name="Kumar K."/>
            <person name="McCouch S."/>
            <person name="Juretic N."/>
            <person name="Hoen D."/>
            <person name="Wright S."/>
            <person name="Bruskiewich R."/>
            <person name="Bureau T."/>
            <person name="Miyao A."/>
            <person name="Hirochika H."/>
            <person name="Nishikawa T."/>
            <person name="Kadowaki K."/>
            <person name="Sugiura M."/>
            <person name="Burr B."/>
            <person name="Sasaki T."/>
        </authorList>
    </citation>
    <scope>NUCLEOTIDE SEQUENCE [LARGE SCALE GENOMIC DNA]</scope>
    <source>
        <strain evidence="3">cv. Nipponbare</strain>
    </source>
</reference>
<name>Q69LH8_ORYSJ</name>
<feature type="compositionally biased region" description="Basic residues" evidence="1">
    <location>
        <begin position="156"/>
        <end position="172"/>
    </location>
</feature>
<gene>
    <name evidence="2" type="primary">OSJNBa0024K20.20</name>
</gene>
<dbReference type="Proteomes" id="UP000000763">
    <property type="component" value="Chromosome 9"/>
</dbReference>
<proteinExistence type="predicted"/>
<protein>
    <submittedName>
        <fullName evidence="2">Uncharacterized protein</fullName>
    </submittedName>
</protein>
<feature type="region of interest" description="Disordered" evidence="1">
    <location>
        <begin position="95"/>
        <end position="114"/>
    </location>
</feature>
<accession>Q69LH8</accession>
<feature type="region of interest" description="Disordered" evidence="1">
    <location>
        <begin position="155"/>
        <end position="180"/>
    </location>
</feature>
<dbReference type="AlphaFoldDB" id="Q69LH8"/>
<organism evidence="2 3">
    <name type="scientific">Oryza sativa subsp. japonica</name>
    <name type="common">Rice</name>
    <dbReference type="NCBI Taxonomy" id="39947"/>
    <lineage>
        <taxon>Eukaryota</taxon>
        <taxon>Viridiplantae</taxon>
        <taxon>Streptophyta</taxon>
        <taxon>Embryophyta</taxon>
        <taxon>Tracheophyta</taxon>
        <taxon>Spermatophyta</taxon>
        <taxon>Magnoliopsida</taxon>
        <taxon>Liliopsida</taxon>
        <taxon>Poales</taxon>
        <taxon>Poaceae</taxon>
        <taxon>BOP clade</taxon>
        <taxon>Oryzoideae</taxon>
        <taxon>Oryzeae</taxon>
        <taxon>Oryzinae</taxon>
        <taxon>Oryza</taxon>
        <taxon>Oryza sativa</taxon>
    </lineage>
</organism>
<evidence type="ECO:0000256" key="1">
    <source>
        <dbReference type="SAM" id="MobiDB-lite"/>
    </source>
</evidence>
<reference evidence="3" key="2">
    <citation type="journal article" date="2008" name="Nucleic Acids Res.">
        <title>The rice annotation project database (RAP-DB): 2008 update.</title>
        <authorList>
            <consortium name="The rice annotation project (RAP)"/>
        </authorList>
    </citation>
    <scope>GENOME REANNOTATION</scope>
    <source>
        <strain evidence="3">cv. Nipponbare</strain>
    </source>
</reference>
<evidence type="ECO:0000313" key="3">
    <source>
        <dbReference type="Proteomes" id="UP000000763"/>
    </source>
</evidence>
<dbReference type="EMBL" id="AP005837">
    <property type="protein sequence ID" value="BAD36452.1"/>
    <property type="molecule type" value="Genomic_DNA"/>
</dbReference>